<dbReference type="PROSITE" id="PS50110">
    <property type="entry name" value="RESPONSE_REGULATORY"/>
    <property type="match status" value="1"/>
</dbReference>
<dbReference type="SUPFAM" id="SSF52172">
    <property type="entry name" value="CheY-like"/>
    <property type="match status" value="1"/>
</dbReference>
<dbReference type="InterPro" id="IPR001789">
    <property type="entry name" value="Sig_transdc_resp-reg_receiver"/>
</dbReference>
<evidence type="ECO:0000313" key="4">
    <source>
        <dbReference type="EMBL" id="MCQ6959695.1"/>
    </source>
</evidence>
<keyword evidence="5" id="KW-1185">Reference proteome</keyword>
<feature type="domain" description="Response regulatory" evidence="3">
    <location>
        <begin position="5"/>
        <end position="120"/>
    </location>
</feature>
<dbReference type="PANTHER" id="PTHR44591:SF3">
    <property type="entry name" value="RESPONSE REGULATORY DOMAIN-CONTAINING PROTEIN"/>
    <property type="match status" value="1"/>
</dbReference>
<accession>A0ABT1T4Z2</accession>
<dbReference type="RefSeq" id="WP_256539886.1">
    <property type="nucleotide sequence ID" value="NZ_JANHOH010000004.1"/>
</dbReference>
<dbReference type="PANTHER" id="PTHR44591">
    <property type="entry name" value="STRESS RESPONSE REGULATOR PROTEIN 1"/>
    <property type="match status" value="1"/>
</dbReference>
<dbReference type="Pfam" id="PF00072">
    <property type="entry name" value="Response_reg"/>
    <property type="match status" value="1"/>
</dbReference>
<evidence type="ECO:0000313" key="5">
    <source>
        <dbReference type="Proteomes" id="UP001204376"/>
    </source>
</evidence>
<feature type="modified residue" description="4-aspartylphosphate" evidence="2">
    <location>
        <position position="55"/>
    </location>
</feature>
<evidence type="ECO:0000256" key="1">
    <source>
        <dbReference type="ARBA" id="ARBA00022553"/>
    </source>
</evidence>
<proteinExistence type="predicted"/>
<comment type="caution">
    <text evidence="4">The sequence shown here is derived from an EMBL/GenBank/DDBJ whole genome shotgun (WGS) entry which is preliminary data.</text>
</comment>
<protein>
    <submittedName>
        <fullName evidence="4">Response regulator</fullName>
    </submittedName>
</protein>
<dbReference type="InterPro" id="IPR011006">
    <property type="entry name" value="CheY-like_superfamily"/>
</dbReference>
<sequence>MQKLHIYIVENNPLIAFALKKMLLNIGHNICGIAECYNEAVKDLRVMNVDLVITDIMIKGEENGIDLANYINHHLHIPFIFQSSTTSADIINLANQTHPNAFLPKPVSKSEMIKALAMIAA</sequence>
<dbReference type="Proteomes" id="UP001204376">
    <property type="component" value="Unassembled WGS sequence"/>
</dbReference>
<evidence type="ECO:0000259" key="3">
    <source>
        <dbReference type="PROSITE" id="PS50110"/>
    </source>
</evidence>
<dbReference type="Gene3D" id="3.40.50.2300">
    <property type="match status" value="1"/>
</dbReference>
<keyword evidence="1 2" id="KW-0597">Phosphoprotein</keyword>
<evidence type="ECO:0000256" key="2">
    <source>
        <dbReference type="PROSITE-ProRule" id="PRU00169"/>
    </source>
</evidence>
<gene>
    <name evidence="4" type="ORF">NPE20_17095</name>
</gene>
<name>A0ABT1T4Z2_9SPHI</name>
<reference evidence="4 5" key="1">
    <citation type="submission" date="2022-07" db="EMBL/GenBank/DDBJ databases">
        <title>Mucilaginibacter sp. JC4.</title>
        <authorList>
            <person name="Le V."/>
            <person name="Ko S.-R."/>
            <person name="Ahn C.-Y."/>
            <person name="Oh H.-M."/>
        </authorList>
    </citation>
    <scope>NUCLEOTIDE SEQUENCE [LARGE SCALE GENOMIC DNA]</scope>
    <source>
        <strain evidence="4 5">JC4</strain>
    </source>
</reference>
<organism evidence="4 5">
    <name type="scientific">Mucilaginibacter aquariorum</name>
    <dbReference type="NCBI Taxonomy" id="2967225"/>
    <lineage>
        <taxon>Bacteria</taxon>
        <taxon>Pseudomonadati</taxon>
        <taxon>Bacteroidota</taxon>
        <taxon>Sphingobacteriia</taxon>
        <taxon>Sphingobacteriales</taxon>
        <taxon>Sphingobacteriaceae</taxon>
        <taxon>Mucilaginibacter</taxon>
    </lineage>
</organism>
<dbReference type="InterPro" id="IPR050595">
    <property type="entry name" value="Bact_response_regulator"/>
</dbReference>
<dbReference type="EMBL" id="JANHOH010000004">
    <property type="protein sequence ID" value="MCQ6959695.1"/>
    <property type="molecule type" value="Genomic_DNA"/>
</dbReference>
<dbReference type="SMART" id="SM00448">
    <property type="entry name" value="REC"/>
    <property type="match status" value="1"/>
</dbReference>